<dbReference type="AlphaFoldDB" id="A0A4R2IVU9"/>
<protein>
    <submittedName>
        <fullName evidence="1">Immunity protein Imm1 of predicted polymorphic toxin system</fullName>
    </submittedName>
</protein>
<accession>A0A4R2IVU9</accession>
<dbReference type="Proteomes" id="UP000295680">
    <property type="component" value="Unassembled WGS sequence"/>
</dbReference>
<dbReference type="EMBL" id="SLWS01000014">
    <property type="protein sequence ID" value="TCO49833.1"/>
    <property type="molecule type" value="Genomic_DNA"/>
</dbReference>
<comment type="caution">
    <text evidence="1">The sequence shown here is derived from an EMBL/GenBank/DDBJ whole genome shotgun (WGS) entry which is preliminary data.</text>
</comment>
<sequence>MKTAAAGLLADGGADLRSLPLDLDLVDLLRTANAQRPKQAWTFYLDPSDRLAPSLTVGLNGPKGFVRWWTGKATLRPEMATLTGEYVDYWSGGHHFQSDIGEEVPAEYVFAVVVEFVATHRRPAWLRWEDNAA</sequence>
<dbReference type="InterPro" id="IPR025680">
    <property type="entry name" value="DddI"/>
</dbReference>
<gene>
    <name evidence="1" type="ORF">EV192_114203</name>
</gene>
<evidence type="ECO:0000313" key="2">
    <source>
        <dbReference type="Proteomes" id="UP000295680"/>
    </source>
</evidence>
<keyword evidence="2" id="KW-1185">Reference proteome</keyword>
<organism evidence="1 2">
    <name type="scientific">Actinocrispum wychmicini</name>
    <dbReference type="NCBI Taxonomy" id="1213861"/>
    <lineage>
        <taxon>Bacteria</taxon>
        <taxon>Bacillati</taxon>
        <taxon>Actinomycetota</taxon>
        <taxon>Actinomycetes</taxon>
        <taxon>Pseudonocardiales</taxon>
        <taxon>Pseudonocardiaceae</taxon>
        <taxon>Actinocrispum</taxon>
    </lineage>
</organism>
<dbReference type="RefSeq" id="WP_165960949.1">
    <property type="nucleotide sequence ID" value="NZ_SLWS01000014.1"/>
</dbReference>
<evidence type="ECO:0000313" key="1">
    <source>
        <dbReference type="EMBL" id="TCO49833.1"/>
    </source>
</evidence>
<proteinExistence type="predicted"/>
<dbReference type="Pfam" id="PF14430">
    <property type="entry name" value="Imm1"/>
    <property type="match status" value="1"/>
</dbReference>
<reference evidence="1 2" key="1">
    <citation type="submission" date="2019-03" db="EMBL/GenBank/DDBJ databases">
        <title>Genomic Encyclopedia of Type Strains, Phase IV (KMG-IV): sequencing the most valuable type-strain genomes for metagenomic binning, comparative biology and taxonomic classification.</title>
        <authorList>
            <person name="Goeker M."/>
        </authorList>
    </citation>
    <scope>NUCLEOTIDE SEQUENCE [LARGE SCALE GENOMIC DNA]</scope>
    <source>
        <strain evidence="1 2">DSM 45934</strain>
    </source>
</reference>
<name>A0A4R2IVU9_9PSEU</name>